<dbReference type="InterPro" id="IPR011990">
    <property type="entry name" value="TPR-like_helical_dom_sf"/>
</dbReference>
<evidence type="ECO:0000256" key="10">
    <source>
        <dbReference type="ARBA" id="ARBA00023274"/>
    </source>
</evidence>
<evidence type="ECO:0000256" key="6">
    <source>
        <dbReference type="ARBA" id="ARBA00022737"/>
    </source>
</evidence>
<organism evidence="14 15">
    <name type="scientific">Hevea brasiliensis</name>
    <name type="common">Para rubber tree</name>
    <name type="synonym">Siphonia brasiliensis</name>
    <dbReference type="NCBI Taxonomy" id="3981"/>
    <lineage>
        <taxon>Eukaryota</taxon>
        <taxon>Viridiplantae</taxon>
        <taxon>Streptophyta</taxon>
        <taxon>Embryophyta</taxon>
        <taxon>Tracheophyta</taxon>
        <taxon>Spermatophyta</taxon>
        <taxon>Magnoliopsida</taxon>
        <taxon>eudicotyledons</taxon>
        <taxon>Gunneridae</taxon>
        <taxon>Pentapetalae</taxon>
        <taxon>rosids</taxon>
        <taxon>fabids</taxon>
        <taxon>Malpighiales</taxon>
        <taxon>Euphorbiaceae</taxon>
        <taxon>Crotonoideae</taxon>
        <taxon>Micrandreae</taxon>
        <taxon>Hevea</taxon>
    </lineage>
</organism>
<dbReference type="PANTHER" id="PTHR46803:SF2">
    <property type="entry name" value="E3 UBIQUITIN-PROTEIN LIGASE CHIP"/>
    <property type="match status" value="1"/>
</dbReference>
<dbReference type="InterPro" id="IPR045202">
    <property type="entry name" value="CHIP_RING-Ubox"/>
</dbReference>
<evidence type="ECO:0000256" key="5">
    <source>
        <dbReference type="ARBA" id="ARBA00022679"/>
    </source>
</evidence>
<dbReference type="SMART" id="SM00504">
    <property type="entry name" value="Ubox"/>
    <property type="match status" value="1"/>
</dbReference>
<keyword evidence="6" id="KW-0677">Repeat</keyword>
<keyword evidence="9" id="KW-0689">Ribosomal protein</keyword>
<evidence type="ECO:0000259" key="13">
    <source>
        <dbReference type="PROSITE" id="PS51698"/>
    </source>
</evidence>
<evidence type="ECO:0000313" key="15">
    <source>
        <dbReference type="Proteomes" id="UP000467840"/>
    </source>
</evidence>
<dbReference type="PANTHER" id="PTHR46803">
    <property type="entry name" value="E3 UBIQUITIN-PROTEIN LIGASE CHIP"/>
    <property type="match status" value="1"/>
</dbReference>
<evidence type="ECO:0000256" key="7">
    <source>
        <dbReference type="ARBA" id="ARBA00022786"/>
    </source>
</evidence>
<accession>A0A6A6KU85</accession>
<keyword evidence="10" id="KW-0687">Ribonucleoprotein</keyword>
<keyword evidence="15" id="KW-1185">Reference proteome</keyword>
<dbReference type="InterPro" id="IPR013083">
    <property type="entry name" value="Znf_RING/FYVE/PHD"/>
</dbReference>
<reference evidence="14 15" key="1">
    <citation type="journal article" date="2020" name="Mol. Plant">
        <title>The Chromosome-Based Rubber Tree Genome Provides New Insights into Spurge Genome Evolution and Rubber Biosynthesis.</title>
        <authorList>
            <person name="Liu J."/>
            <person name="Shi C."/>
            <person name="Shi C.C."/>
            <person name="Li W."/>
            <person name="Zhang Q.J."/>
            <person name="Zhang Y."/>
            <person name="Li K."/>
            <person name="Lu H.F."/>
            <person name="Shi C."/>
            <person name="Zhu S.T."/>
            <person name="Xiao Z.Y."/>
            <person name="Nan H."/>
            <person name="Yue Y."/>
            <person name="Zhu X.G."/>
            <person name="Wu Y."/>
            <person name="Hong X.N."/>
            <person name="Fan G.Y."/>
            <person name="Tong Y."/>
            <person name="Zhang D."/>
            <person name="Mao C.L."/>
            <person name="Liu Y.L."/>
            <person name="Hao S.J."/>
            <person name="Liu W.Q."/>
            <person name="Lv M.Q."/>
            <person name="Zhang H.B."/>
            <person name="Liu Y."/>
            <person name="Hu-Tang G.R."/>
            <person name="Wang J.P."/>
            <person name="Wang J.H."/>
            <person name="Sun Y.H."/>
            <person name="Ni S.B."/>
            <person name="Chen W.B."/>
            <person name="Zhang X.C."/>
            <person name="Jiao Y.N."/>
            <person name="Eichler E.E."/>
            <person name="Li G.H."/>
            <person name="Liu X."/>
            <person name="Gao L.Z."/>
        </authorList>
    </citation>
    <scope>NUCLEOTIDE SEQUENCE [LARGE SCALE GENOMIC DNA]</scope>
    <source>
        <strain evidence="15">cv. GT1</strain>
        <tissue evidence="14">Leaf</tissue>
    </source>
</reference>
<evidence type="ECO:0000256" key="9">
    <source>
        <dbReference type="ARBA" id="ARBA00022980"/>
    </source>
</evidence>
<evidence type="ECO:0000256" key="2">
    <source>
        <dbReference type="ARBA" id="ARBA00004906"/>
    </source>
</evidence>
<evidence type="ECO:0000313" key="14">
    <source>
        <dbReference type="EMBL" id="KAF2292541.1"/>
    </source>
</evidence>
<evidence type="ECO:0000256" key="12">
    <source>
        <dbReference type="ARBA" id="ARBA00044543"/>
    </source>
</evidence>
<dbReference type="GO" id="GO:0071218">
    <property type="term" value="P:cellular response to misfolded protein"/>
    <property type="evidence" value="ECO:0007669"/>
    <property type="project" value="TreeGrafter"/>
</dbReference>
<dbReference type="GO" id="GO:0006412">
    <property type="term" value="P:translation"/>
    <property type="evidence" value="ECO:0007669"/>
    <property type="project" value="InterPro"/>
</dbReference>
<dbReference type="EC" id="2.3.2.27" evidence="4"/>
<dbReference type="CDD" id="cd16654">
    <property type="entry name" value="RING-Ubox_CHIP"/>
    <property type="match status" value="1"/>
</dbReference>
<dbReference type="GO" id="GO:0061630">
    <property type="term" value="F:ubiquitin protein ligase activity"/>
    <property type="evidence" value="ECO:0007669"/>
    <property type="project" value="UniProtKB-EC"/>
</dbReference>
<dbReference type="GO" id="GO:1990904">
    <property type="term" value="C:ribonucleoprotein complex"/>
    <property type="evidence" value="ECO:0007669"/>
    <property type="project" value="UniProtKB-KW"/>
</dbReference>
<dbReference type="UniPathway" id="UPA00143"/>
<dbReference type="InterPro" id="IPR001515">
    <property type="entry name" value="Ribosomal_eL32"/>
</dbReference>
<dbReference type="PROSITE" id="PS51698">
    <property type="entry name" value="U_BOX"/>
    <property type="match status" value="1"/>
</dbReference>
<dbReference type="GO" id="GO:0005737">
    <property type="term" value="C:cytoplasm"/>
    <property type="evidence" value="ECO:0007669"/>
    <property type="project" value="TreeGrafter"/>
</dbReference>
<keyword evidence="7" id="KW-0833">Ubl conjugation pathway</keyword>
<evidence type="ECO:0000256" key="8">
    <source>
        <dbReference type="ARBA" id="ARBA00022803"/>
    </source>
</evidence>
<name>A0A6A6KU85_HEVBR</name>
<dbReference type="InterPro" id="IPR003613">
    <property type="entry name" value="Ubox_domain"/>
</dbReference>
<dbReference type="GO" id="GO:0003735">
    <property type="term" value="F:structural constituent of ribosome"/>
    <property type="evidence" value="ECO:0007669"/>
    <property type="project" value="InterPro"/>
</dbReference>
<dbReference type="GO" id="GO:0051087">
    <property type="term" value="F:protein-folding chaperone binding"/>
    <property type="evidence" value="ECO:0007669"/>
    <property type="project" value="TreeGrafter"/>
</dbReference>
<comment type="similarity">
    <text evidence="3">Belongs to the eukaryotic ribosomal protein eL32 family.</text>
</comment>
<evidence type="ECO:0000256" key="3">
    <source>
        <dbReference type="ARBA" id="ARBA00008431"/>
    </source>
</evidence>
<dbReference type="SUPFAM" id="SSF52042">
    <property type="entry name" value="Ribosomal protein L32e"/>
    <property type="match status" value="1"/>
</dbReference>
<protein>
    <recommendedName>
        <fullName evidence="11">E3 ubiquitin-protein ligase CHIP</fullName>
        <ecNumber evidence="4">2.3.2.27</ecNumber>
    </recommendedName>
    <alternativeName>
        <fullName evidence="12">RING-type E3 ubiquitin transferase CHIP</fullName>
    </alternativeName>
</protein>
<keyword evidence="5" id="KW-0808">Transferase</keyword>
<dbReference type="Gene3D" id="1.25.40.10">
    <property type="entry name" value="Tetratricopeptide repeat domain"/>
    <property type="match status" value="1"/>
</dbReference>
<dbReference type="GO" id="GO:0006515">
    <property type="term" value="P:protein quality control for misfolded or incompletely synthesized proteins"/>
    <property type="evidence" value="ECO:0007669"/>
    <property type="project" value="TreeGrafter"/>
</dbReference>
<evidence type="ECO:0000256" key="4">
    <source>
        <dbReference type="ARBA" id="ARBA00012483"/>
    </source>
</evidence>
<dbReference type="SUPFAM" id="SSF48452">
    <property type="entry name" value="TPR-like"/>
    <property type="match status" value="1"/>
</dbReference>
<dbReference type="GO" id="GO:0045862">
    <property type="term" value="P:positive regulation of proteolysis"/>
    <property type="evidence" value="ECO:0007669"/>
    <property type="project" value="TreeGrafter"/>
</dbReference>
<keyword evidence="8" id="KW-0802">TPR repeat</keyword>
<evidence type="ECO:0000256" key="1">
    <source>
        <dbReference type="ARBA" id="ARBA00000900"/>
    </source>
</evidence>
<comment type="pathway">
    <text evidence="2">Protein modification; protein ubiquitination.</text>
</comment>
<comment type="caution">
    <text evidence="14">The sequence shown here is derived from an EMBL/GenBank/DDBJ whole genome shotgun (WGS) entry which is preliminary data.</text>
</comment>
<dbReference type="Gene3D" id="3.30.40.10">
    <property type="entry name" value="Zinc/RING finger domain, C3HC4 (zinc finger)"/>
    <property type="match status" value="1"/>
</dbReference>
<dbReference type="SUPFAM" id="SSF57850">
    <property type="entry name" value="RING/U-box"/>
    <property type="match status" value="1"/>
</dbReference>
<dbReference type="Pfam" id="PF04564">
    <property type="entry name" value="U-box"/>
    <property type="match status" value="1"/>
</dbReference>
<dbReference type="CDD" id="cd00513">
    <property type="entry name" value="Ribosomal_L32_L32e"/>
    <property type="match status" value="1"/>
</dbReference>
<feature type="domain" description="U-box" evidence="13">
    <location>
        <begin position="340"/>
        <end position="414"/>
    </location>
</feature>
<proteinExistence type="inferred from homology"/>
<comment type="catalytic activity">
    <reaction evidence="1">
        <text>S-ubiquitinyl-[E2 ubiquitin-conjugating enzyme]-L-cysteine + [acceptor protein]-L-lysine = [E2 ubiquitin-conjugating enzyme]-L-cysteine + N(6)-ubiquitinyl-[acceptor protein]-L-lysine.</text>
        <dbReference type="EC" id="2.3.2.27"/>
    </reaction>
</comment>
<dbReference type="EMBL" id="JAAGAX010000014">
    <property type="protein sequence ID" value="KAF2292541.1"/>
    <property type="molecule type" value="Genomic_DNA"/>
</dbReference>
<dbReference type="Proteomes" id="UP000467840">
    <property type="component" value="Chromosome 13"/>
</dbReference>
<evidence type="ECO:0000256" key="11">
    <source>
        <dbReference type="ARBA" id="ARBA00044534"/>
    </source>
</evidence>
<dbReference type="AlphaFoldDB" id="A0A6A6KU85"/>
<dbReference type="GO" id="GO:0043161">
    <property type="term" value="P:proteasome-mediated ubiquitin-dependent protein catabolic process"/>
    <property type="evidence" value="ECO:0007669"/>
    <property type="project" value="TreeGrafter"/>
</dbReference>
<sequence length="418" mass="48275">MAVPLLSKKIVKKRVKKFKRPQSDRKISVKTNWRRPKGIDSRVRRKFKGCTLMPNIGYGSDKKTRHYLPNGFKKFVVHNVKELELLMMHNRTYCAEIAHDVSTRKRKEIVERAAQLDVVVTNKLARLRSQEDEDMLRLGMGTISRNLAITLCPNVPIYWTNRALCHRKRNDWTKVSRIVAKRFNLTTILSRKFNCLRLFGYLAAESFMLPSMKDVCRAPGAHYMLGLALLQKNELAEGARELQKALDLGRGADPMGYMVEEIWQELAKAKYMEWEQASTKRSWELQSLKEACENALKEKRFLDSSQTEGFLDETIAPHLKELEDLGQVFKRAAEDDMPTEVPDYLCCKITLDIFRDPVITPSGVSYERAVILDHLQKVGKFDPITREPLDPSQLIPNFAIKEAVQAYLDKHGWAYKME</sequence>
<dbReference type="Pfam" id="PF01655">
    <property type="entry name" value="Ribosomal_L32e"/>
    <property type="match status" value="1"/>
</dbReference>
<dbReference type="InterPro" id="IPR036351">
    <property type="entry name" value="Ribosomal_eL32_sf"/>
</dbReference>
<dbReference type="SMART" id="SM01393">
    <property type="entry name" value="Ribosomal_L32e"/>
    <property type="match status" value="1"/>
</dbReference>
<gene>
    <name evidence="14" type="ORF">GH714_025377</name>
</gene>
<dbReference type="GO" id="GO:0005840">
    <property type="term" value="C:ribosome"/>
    <property type="evidence" value="ECO:0007669"/>
    <property type="project" value="UniProtKB-KW"/>
</dbReference>
<dbReference type="GO" id="GO:0000209">
    <property type="term" value="P:protein polyubiquitination"/>
    <property type="evidence" value="ECO:0007669"/>
    <property type="project" value="TreeGrafter"/>
</dbReference>